<organism evidence="1 2">
    <name type="scientific">Marinobacter pelagius</name>
    <dbReference type="NCBI Taxonomy" id="379482"/>
    <lineage>
        <taxon>Bacteria</taxon>
        <taxon>Pseudomonadati</taxon>
        <taxon>Pseudomonadota</taxon>
        <taxon>Gammaproteobacteria</taxon>
        <taxon>Pseudomonadales</taxon>
        <taxon>Marinobacteraceae</taxon>
        <taxon>Marinobacter</taxon>
    </lineage>
</organism>
<dbReference type="EMBL" id="FOUR01000002">
    <property type="protein sequence ID" value="SFM71849.1"/>
    <property type="molecule type" value="Genomic_DNA"/>
</dbReference>
<evidence type="ECO:0000313" key="1">
    <source>
        <dbReference type="EMBL" id="SFM71849.1"/>
    </source>
</evidence>
<dbReference type="Proteomes" id="UP000199339">
    <property type="component" value="Unassembled WGS sequence"/>
</dbReference>
<sequence length="78" mass="8636">MHLDDIFEKLKAHPNIKTKRKVAQICGISPPALNCWKRVPSEHCIELERASDGAVTRYEMRPDVFGSGPDDDSGQSAA</sequence>
<gene>
    <name evidence="1" type="ORF">SAMN04487961_1007</name>
</gene>
<dbReference type="RefSeq" id="WP_091999671.1">
    <property type="nucleotide sequence ID" value="NZ_FOUR01000002.1"/>
</dbReference>
<proteinExistence type="predicted"/>
<name>A0A1I4T599_9GAMM</name>
<keyword evidence="2" id="KW-1185">Reference proteome</keyword>
<evidence type="ECO:0000313" key="2">
    <source>
        <dbReference type="Proteomes" id="UP000199339"/>
    </source>
</evidence>
<dbReference type="SUPFAM" id="SSF47413">
    <property type="entry name" value="lambda repressor-like DNA-binding domains"/>
    <property type="match status" value="1"/>
</dbReference>
<dbReference type="InterPro" id="IPR010982">
    <property type="entry name" value="Lambda_DNA-bd_dom_sf"/>
</dbReference>
<dbReference type="OrthoDB" id="6446140at2"/>
<accession>A0A1I4T599</accession>
<dbReference type="Gene3D" id="1.10.260.40">
    <property type="entry name" value="lambda repressor-like DNA-binding domains"/>
    <property type="match status" value="1"/>
</dbReference>
<dbReference type="GO" id="GO:0003677">
    <property type="term" value="F:DNA binding"/>
    <property type="evidence" value="ECO:0007669"/>
    <property type="project" value="InterPro"/>
</dbReference>
<dbReference type="InterPro" id="IPR031856">
    <property type="entry name" value="YdaS_toxin-like"/>
</dbReference>
<dbReference type="Pfam" id="PF15943">
    <property type="entry name" value="YdaS_toxin"/>
    <property type="match status" value="1"/>
</dbReference>
<protein>
    <submittedName>
        <fullName evidence="1">Putative antitoxin of toxin-antitoxin system, YdaS/YdaT</fullName>
    </submittedName>
</protein>
<dbReference type="AlphaFoldDB" id="A0A1I4T599"/>
<reference evidence="2" key="1">
    <citation type="submission" date="2016-10" db="EMBL/GenBank/DDBJ databases">
        <authorList>
            <person name="Varghese N."/>
            <person name="Submissions S."/>
        </authorList>
    </citation>
    <scope>NUCLEOTIDE SEQUENCE [LARGE SCALE GENOMIC DNA]</scope>
    <source>
        <strain evidence="2">CGMCC 1.6775</strain>
    </source>
</reference>